<evidence type="ECO:0000256" key="18">
    <source>
        <dbReference type="RuleBase" id="RU000591"/>
    </source>
</evidence>
<dbReference type="SUPFAM" id="SSF88697">
    <property type="entry name" value="PUA domain-like"/>
    <property type="match status" value="1"/>
</dbReference>
<evidence type="ECO:0000256" key="11">
    <source>
        <dbReference type="ARBA" id="ARBA00066743"/>
    </source>
</evidence>
<keyword evidence="5 14" id="KW-0378">Hydrolase</keyword>
<dbReference type="PROSITE" id="PS51787">
    <property type="entry name" value="LON_N"/>
    <property type="match status" value="1"/>
</dbReference>
<gene>
    <name evidence="14" type="primary">lon</name>
    <name evidence="21" type="ORF">C8D89_101894</name>
</gene>
<evidence type="ECO:0000313" key="21">
    <source>
        <dbReference type="EMBL" id="PVZ15024.1"/>
    </source>
</evidence>
<dbReference type="Gene3D" id="3.40.50.300">
    <property type="entry name" value="P-loop containing nucleotide triphosphate hydrolases"/>
    <property type="match status" value="1"/>
</dbReference>
<dbReference type="GO" id="GO:0016887">
    <property type="term" value="F:ATP hydrolysis activity"/>
    <property type="evidence" value="ECO:0007669"/>
    <property type="project" value="UniProtKB-UniRule"/>
</dbReference>
<dbReference type="AlphaFoldDB" id="A0A2U1FS84"/>
<evidence type="ECO:0000256" key="2">
    <source>
        <dbReference type="ARBA" id="ARBA00022490"/>
    </source>
</evidence>
<dbReference type="GO" id="GO:0005737">
    <property type="term" value="C:cytoplasm"/>
    <property type="evidence" value="ECO:0007669"/>
    <property type="project" value="UniProtKB-SubCell"/>
</dbReference>
<dbReference type="InterPro" id="IPR014721">
    <property type="entry name" value="Ribsml_uS5_D2-typ_fold_subgr"/>
</dbReference>
<evidence type="ECO:0000256" key="9">
    <source>
        <dbReference type="ARBA" id="ARBA00050665"/>
    </source>
</evidence>
<feature type="domain" description="Lon N-terminal" evidence="20">
    <location>
        <begin position="1"/>
        <end position="181"/>
    </location>
</feature>
<dbReference type="Proteomes" id="UP000245639">
    <property type="component" value="Unassembled WGS sequence"/>
</dbReference>
<dbReference type="HAMAP" id="MF_01973">
    <property type="entry name" value="lon_bact"/>
    <property type="match status" value="1"/>
</dbReference>
<dbReference type="Pfam" id="PF00004">
    <property type="entry name" value="AAA"/>
    <property type="match status" value="1"/>
</dbReference>
<dbReference type="GO" id="GO:0043565">
    <property type="term" value="F:sequence-specific DNA binding"/>
    <property type="evidence" value="ECO:0007669"/>
    <property type="project" value="UniProtKB-UniRule"/>
</dbReference>
<comment type="subcellular location">
    <subcellularLocation>
        <location evidence="1 14">Cytoplasm</location>
    </subcellularLocation>
</comment>
<dbReference type="GO" id="GO:0034605">
    <property type="term" value="P:cellular response to heat"/>
    <property type="evidence" value="ECO:0007669"/>
    <property type="project" value="UniProtKB-UniRule"/>
</dbReference>
<evidence type="ECO:0000259" key="20">
    <source>
        <dbReference type="PROSITE" id="PS51787"/>
    </source>
</evidence>
<keyword evidence="7 14" id="KW-0067">ATP-binding</keyword>
<dbReference type="GO" id="GO:0006515">
    <property type="term" value="P:protein quality control for misfolded or incompletely synthesized proteins"/>
    <property type="evidence" value="ECO:0007669"/>
    <property type="project" value="UniProtKB-UniRule"/>
</dbReference>
<evidence type="ECO:0000256" key="8">
    <source>
        <dbReference type="ARBA" id="ARBA00023016"/>
    </source>
</evidence>
<evidence type="ECO:0000256" key="17">
    <source>
        <dbReference type="PROSITE-ProRule" id="PRU01122"/>
    </source>
</evidence>
<comment type="induction">
    <text evidence="14">By heat shock.</text>
</comment>
<dbReference type="RefSeq" id="WP_116706753.1">
    <property type="nucleotide sequence ID" value="NZ_QEKW01000001.1"/>
</dbReference>
<dbReference type="InterPro" id="IPR003111">
    <property type="entry name" value="Lon_prtase_N"/>
</dbReference>
<dbReference type="InterPro" id="IPR027065">
    <property type="entry name" value="Lon_Prtase"/>
</dbReference>
<dbReference type="GO" id="GO:0004252">
    <property type="term" value="F:serine-type endopeptidase activity"/>
    <property type="evidence" value="ECO:0007669"/>
    <property type="project" value="UniProtKB-UniRule"/>
</dbReference>
<sequence>MTELLLVPVDDNVIFPGMTVVVPAAEVGAEEGEQVLLVPRHEGQFAAVGTVADVTGRTRLPNGVTAVQLTGVHRGKAGTGSPDDAGHLRVEVTPYPDSTERDGRIRELESTYRAVVDEILELREDDGRVAAFLRGIDEPGALADTAGWVPEISYDEKVSLLETLDVRERLELAVGVQRERLAELQVRKSLREDVESGAAKQQREYVLRRQLEAIRKELGEGSGDGGDDYRAKIEAAGMPDHVREQAERELARLERTGEQSGESSMIRTYLDWLLALPWSERSEEQLDPVAARGVLDADHTGLEDVKDRIVEYLAVRKLRRDRGVEDDRRAGTILTLVGPPGTGKTSIGESVARAMNREFVRMSLGGVRDEAEIRGHRRTYVGALPGRLVRALRDAGTMNPVILLDEVDKVGADWRGDPSAALLEVLDPAQNHAFRDHYLDVEIDLSQVVFLATANQLETIPGPLLDRMEVISFDGYTVEEKVAIARDHLLPRQIASAGLTGGVDGDVTADESALRLVVSEYTRESGVRQLDRELGKLVRKIATEVAGGSGGVVVDSDVVRRHLGRQRFFTEAVERTAVPGVATGMAVTGAGGDVLFIEAASMPGEGLVLTGQLGDVMKESARIALSWVRAHAAELGIAEDAFEGRSFHVHVPAGAIPKDGPSAGVTMATALVSLLTGRPVRHTVAMTGELTLQGRVLPIGGVKQKVLAAHAAGLTQIVVPERNRADLDDVPADVAGQLEFHPSMTIGEVLDVALEPIAESVEGPALEVAV</sequence>
<dbReference type="Gene3D" id="1.20.58.1480">
    <property type="match status" value="1"/>
</dbReference>
<evidence type="ECO:0000256" key="16">
    <source>
        <dbReference type="PIRSR" id="PIRSR001174-2"/>
    </source>
</evidence>
<comment type="function">
    <text evidence="10 14">ATP-dependent serine protease that mediates the selective degradation of mutant and abnormal proteins as well as certain short-lived regulatory proteins. Required for cellular homeostasis and for survival from DNA damage and developmental changes induced by stress. Degrades polypeptides processively to yield small peptide fragments that are 5 to 10 amino acids long. Binds to DNA in a double-stranded, site-specific manner.</text>
</comment>
<comment type="catalytic activity">
    <reaction evidence="9 14 17">
        <text>Hydrolysis of proteins in presence of ATP.</text>
        <dbReference type="EC" id="3.4.21.53"/>
    </reaction>
</comment>
<dbReference type="NCBIfam" id="TIGR00763">
    <property type="entry name" value="lon"/>
    <property type="match status" value="1"/>
</dbReference>
<evidence type="ECO:0000256" key="10">
    <source>
        <dbReference type="ARBA" id="ARBA00053875"/>
    </source>
</evidence>
<dbReference type="PIRSF" id="PIRSF001174">
    <property type="entry name" value="Lon_proteas"/>
    <property type="match status" value="1"/>
</dbReference>
<dbReference type="Gene3D" id="1.10.8.60">
    <property type="match status" value="1"/>
</dbReference>
<evidence type="ECO:0000256" key="7">
    <source>
        <dbReference type="ARBA" id="ARBA00022840"/>
    </source>
</evidence>
<dbReference type="InterPro" id="IPR008269">
    <property type="entry name" value="Lon_proteolytic"/>
</dbReference>
<organism evidence="21 22">
    <name type="scientific">Actinomycetospora cinnamomea</name>
    <dbReference type="NCBI Taxonomy" id="663609"/>
    <lineage>
        <taxon>Bacteria</taxon>
        <taxon>Bacillati</taxon>
        <taxon>Actinomycetota</taxon>
        <taxon>Actinomycetes</taxon>
        <taxon>Pseudonocardiales</taxon>
        <taxon>Pseudonocardiaceae</taxon>
        <taxon>Actinomycetospora</taxon>
    </lineage>
</organism>
<dbReference type="EC" id="3.4.21.53" evidence="11 14"/>
<keyword evidence="6 14" id="KW-0720">Serine protease</keyword>
<dbReference type="InterPro" id="IPR054594">
    <property type="entry name" value="Lon_lid"/>
</dbReference>
<dbReference type="SMART" id="SM00382">
    <property type="entry name" value="AAA"/>
    <property type="match status" value="1"/>
</dbReference>
<dbReference type="InterPro" id="IPR015947">
    <property type="entry name" value="PUA-like_sf"/>
</dbReference>
<dbReference type="InterPro" id="IPR008268">
    <property type="entry name" value="Peptidase_S16_AS"/>
</dbReference>
<evidence type="ECO:0000256" key="13">
    <source>
        <dbReference type="ARBA" id="ARBA00082722"/>
    </source>
</evidence>
<dbReference type="SUPFAM" id="SSF54211">
    <property type="entry name" value="Ribosomal protein S5 domain 2-like"/>
    <property type="match status" value="1"/>
</dbReference>
<dbReference type="PROSITE" id="PS01046">
    <property type="entry name" value="LON_SER"/>
    <property type="match status" value="1"/>
</dbReference>
<comment type="similarity">
    <text evidence="14 17 18">Belongs to the peptidase S16 family.</text>
</comment>
<evidence type="ECO:0000256" key="6">
    <source>
        <dbReference type="ARBA" id="ARBA00022825"/>
    </source>
</evidence>
<dbReference type="InterPro" id="IPR003593">
    <property type="entry name" value="AAA+_ATPase"/>
</dbReference>
<dbReference type="OrthoDB" id="9803599at2"/>
<dbReference type="Pfam" id="PF22667">
    <property type="entry name" value="Lon_lid"/>
    <property type="match status" value="1"/>
</dbReference>
<comment type="subunit">
    <text evidence="14">Homohexamer. Organized in a ring with a central cavity.</text>
</comment>
<feature type="domain" description="Lon proteolytic" evidence="19">
    <location>
        <begin position="576"/>
        <end position="756"/>
    </location>
</feature>
<feature type="binding site" evidence="14 16">
    <location>
        <begin position="338"/>
        <end position="345"/>
    </location>
    <ligand>
        <name>ATP</name>
        <dbReference type="ChEBI" id="CHEBI:30616"/>
    </ligand>
</feature>
<dbReference type="FunFam" id="1.20.5.5270:FF:000002">
    <property type="entry name" value="Lon protease homolog"/>
    <property type="match status" value="1"/>
</dbReference>
<evidence type="ECO:0000256" key="3">
    <source>
        <dbReference type="ARBA" id="ARBA00022670"/>
    </source>
</evidence>
<keyword evidence="4 14" id="KW-0547">Nucleotide-binding</keyword>
<evidence type="ECO:0000256" key="12">
    <source>
        <dbReference type="ARBA" id="ARBA00071934"/>
    </source>
</evidence>
<evidence type="ECO:0000256" key="14">
    <source>
        <dbReference type="HAMAP-Rule" id="MF_01973"/>
    </source>
</evidence>
<feature type="active site" evidence="14 15">
    <location>
        <position position="662"/>
    </location>
</feature>
<dbReference type="SMART" id="SM00464">
    <property type="entry name" value="LON"/>
    <property type="match status" value="1"/>
</dbReference>
<dbReference type="InterPro" id="IPR027417">
    <property type="entry name" value="P-loop_NTPase"/>
</dbReference>
<keyword evidence="22" id="KW-1185">Reference proteome</keyword>
<keyword evidence="3 14" id="KW-0645">Protease</keyword>
<keyword evidence="2 14" id="KW-0963">Cytoplasm</keyword>
<dbReference type="InterPro" id="IPR020568">
    <property type="entry name" value="Ribosomal_Su5_D2-typ_SF"/>
</dbReference>
<evidence type="ECO:0000259" key="19">
    <source>
        <dbReference type="PROSITE" id="PS51786"/>
    </source>
</evidence>
<dbReference type="SUPFAM" id="SSF52540">
    <property type="entry name" value="P-loop containing nucleoside triphosphate hydrolases"/>
    <property type="match status" value="1"/>
</dbReference>
<dbReference type="PANTHER" id="PTHR10046">
    <property type="entry name" value="ATP DEPENDENT LON PROTEASE FAMILY MEMBER"/>
    <property type="match status" value="1"/>
</dbReference>
<evidence type="ECO:0000256" key="1">
    <source>
        <dbReference type="ARBA" id="ARBA00004496"/>
    </source>
</evidence>
<dbReference type="InterPro" id="IPR004815">
    <property type="entry name" value="Lon_bac/euk-typ"/>
</dbReference>
<name>A0A2U1FS84_9PSEU</name>
<dbReference type="Pfam" id="PF02190">
    <property type="entry name" value="LON_substr_bdg"/>
    <property type="match status" value="1"/>
</dbReference>
<dbReference type="Pfam" id="PF05362">
    <property type="entry name" value="Lon_C"/>
    <property type="match status" value="1"/>
</dbReference>
<feature type="active site" evidence="14 15">
    <location>
        <position position="705"/>
    </location>
</feature>
<protein>
    <recommendedName>
        <fullName evidence="12 14">Lon protease</fullName>
        <ecNumber evidence="11 14">3.4.21.53</ecNumber>
    </recommendedName>
    <alternativeName>
        <fullName evidence="13 14">ATP-dependent protease La</fullName>
    </alternativeName>
</protein>
<dbReference type="CDD" id="cd19500">
    <property type="entry name" value="RecA-like_Lon"/>
    <property type="match status" value="1"/>
</dbReference>
<reference evidence="21 22" key="1">
    <citation type="submission" date="2018-04" db="EMBL/GenBank/DDBJ databases">
        <title>Genomic Encyclopedia of Type Strains, Phase IV (KMG-IV): sequencing the most valuable type-strain genomes for metagenomic binning, comparative biology and taxonomic classification.</title>
        <authorList>
            <person name="Goeker M."/>
        </authorList>
    </citation>
    <scope>NUCLEOTIDE SEQUENCE [LARGE SCALE GENOMIC DNA]</scope>
    <source>
        <strain evidence="21 22">DSM 45771</strain>
    </source>
</reference>
<evidence type="ECO:0000256" key="4">
    <source>
        <dbReference type="ARBA" id="ARBA00022741"/>
    </source>
</evidence>
<accession>A0A2U1FS84</accession>
<dbReference type="Gene3D" id="3.30.230.10">
    <property type="match status" value="1"/>
</dbReference>
<dbReference type="PROSITE" id="PS51786">
    <property type="entry name" value="LON_PROTEOLYTIC"/>
    <property type="match status" value="1"/>
</dbReference>
<dbReference type="InterPro" id="IPR027543">
    <property type="entry name" value="Lon_bac"/>
</dbReference>
<comment type="caution">
    <text evidence="21">The sequence shown here is derived from an EMBL/GenBank/DDBJ whole genome shotgun (WGS) entry which is preliminary data.</text>
</comment>
<dbReference type="InterPro" id="IPR003959">
    <property type="entry name" value="ATPase_AAA_core"/>
</dbReference>
<dbReference type="EMBL" id="QEKW01000001">
    <property type="protein sequence ID" value="PVZ15024.1"/>
    <property type="molecule type" value="Genomic_DNA"/>
</dbReference>
<evidence type="ECO:0000256" key="5">
    <source>
        <dbReference type="ARBA" id="ARBA00022801"/>
    </source>
</evidence>
<dbReference type="PRINTS" id="PR00830">
    <property type="entry name" value="ENDOLAPTASE"/>
</dbReference>
<dbReference type="FunFam" id="3.40.50.300:FF:000021">
    <property type="entry name" value="Lon protease homolog"/>
    <property type="match status" value="1"/>
</dbReference>
<dbReference type="GO" id="GO:0005524">
    <property type="term" value="F:ATP binding"/>
    <property type="evidence" value="ECO:0007669"/>
    <property type="project" value="UniProtKB-UniRule"/>
</dbReference>
<dbReference type="GO" id="GO:0004176">
    <property type="term" value="F:ATP-dependent peptidase activity"/>
    <property type="evidence" value="ECO:0007669"/>
    <property type="project" value="UniProtKB-UniRule"/>
</dbReference>
<dbReference type="Gene3D" id="1.20.5.5270">
    <property type="match status" value="1"/>
</dbReference>
<proteinExistence type="evidence at transcript level"/>
<evidence type="ECO:0000313" key="22">
    <source>
        <dbReference type="Proteomes" id="UP000245639"/>
    </source>
</evidence>
<evidence type="ECO:0000256" key="15">
    <source>
        <dbReference type="PIRSR" id="PIRSR001174-1"/>
    </source>
</evidence>
<keyword evidence="8 14" id="KW-0346">Stress response</keyword>